<evidence type="ECO:0000313" key="1">
    <source>
        <dbReference type="EMBL" id="CAH1240209.1"/>
    </source>
</evidence>
<protein>
    <submittedName>
        <fullName evidence="1">Hypp5952 protein</fullName>
    </submittedName>
</protein>
<keyword evidence="2" id="KW-1185">Reference proteome</keyword>
<evidence type="ECO:0000313" key="2">
    <source>
        <dbReference type="Proteomes" id="UP000838412"/>
    </source>
</evidence>
<reference evidence="1" key="1">
    <citation type="submission" date="2022-01" db="EMBL/GenBank/DDBJ databases">
        <authorList>
            <person name="Braso-Vives M."/>
        </authorList>
    </citation>
    <scope>NUCLEOTIDE SEQUENCE</scope>
</reference>
<name>A0A8J9VLG9_BRALA</name>
<sequence length="127" mass="14141">MSHRVVLNRFATRGELATHIRKSHFSAHKMGRKGIFVVALLSLACFSTLVAGQNLSASFYETLGYYTQLALSKSIDWNTTMDLRDSGQVQQPCYDQSVQLHTDMQAGKSYAIQMLDSSGKFNPTGLF</sequence>
<dbReference type="Proteomes" id="UP000838412">
    <property type="component" value="Chromosome 11"/>
</dbReference>
<dbReference type="EMBL" id="OV696696">
    <property type="protein sequence ID" value="CAH1240209.1"/>
    <property type="molecule type" value="Genomic_DNA"/>
</dbReference>
<proteinExistence type="predicted"/>
<accession>A0A8J9VLG9</accession>
<dbReference type="AlphaFoldDB" id="A0A8J9VLG9"/>
<gene>
    <name evidence="1" type="primary">Hypp5952</name>
    <name evidence="1" type="ORF">BLAG_LOCUS4237</name>
</gene>
<organism evidence="1 2">
    <name type="scientific">Branchiostoma lanceolatum</name>
    <name type="common">Common lancelet</name>
    <name type="synonym">Amphioxus lanceolatum</name>
    <dbReference type="NCBI Taxonomy" id="7740"/>
    <lineage>
        <taxon>Eukaryota</taxon>
        <taxon>Metazoa</taxon>
        <taxon>Chordata</taxon>
        <taxon>Cephalochordata</taxon>
        <taxon>Leptocardii</taxon>
        <taxon>Amphioxiformes</taxon>
        <taxon>Branchiostomatidae</taxon>
        <taxon>Branchiostoma</taxon>
    </lineage>
</organism>